<comment type="similarity">
    <text evidence="2">Belongs to the nitroreductase family.</text>
</comment>
<keyword evidence="8" id="KW-1185">Reference proteome</keyword>
<dbReference type="EMBL" id="FPJA01000014">
    <property type="protein sequence ID" value="SFW62884.1"/>
    <property type="molecule type" value="Genomic_DNA"/>
</dbReference>
<organism evidence="7 8">
    <name type="scientific">Selenomonas ruminantium</name>
    <dbReference type="NCBI Taxonomy" id="971"/>
    <lineage>
        <taxon>Bacteria</taxon>
        <taxon>Bacillati</taxon>
        <taxon>Bacillota</taxon>
        <taxon>Negativicutes</taxon>
        <taxon>Selenomonadales</taxon>
        <taxon>Selenomonadaceae</taxon>
        <taxon>Selenomonas</taxon>
    </lineage>
</organism>
<dbReference type="GO" id="GO:0016491">
    <property type="term" value="F:oxidoreductase activity"/>
    <property type="evidence" value="ECO:0007669"/>
    <property type="project" value="UniProtKB-KW"/>
</dbReference>
<comment type="cofactor">
    <cofactor evidence="1">
        <name>FMN</name>
        <dbReference type="ChEBI" id="CHEBI:58210"/>
    </cofactor>
</comment>
<dbReference type="PANTHER" id="PTHR43673">
    <property type="entry name" value="NAD(P)H NITROREDUCTASE YDGI-RELATED"/>
    <property type="match status" value="1"/>
</dbReference>
<dbReference type="Gene3D" id="3.40.109.10">
    <property type="entry name" value="NADH Oxidase"/>
    <property type="match status" value="1"/>
</dbReference>
<evidence type="ECO:0000256" key="2">
    <source>
        <dbReference type="ARBA" id="ARBA00007118"/>
    </source>
</evidence>
<dbReference type="Proteomes" id="UP000182958">
    <property type="component" value="Unassembled WGS sequence"/>
</dbReference>
<protein>
    <submittedName>
        <fullName evidence="7">Nitroreductase</fullName>
    </submittedName>
</protein>
<dbReference type="SUPFAM" id="SSF55469">
    <property type="entry name" value="FMN-dependent nitroreductase-like"/>
    <property type="match status" value="1"/>
</dbReference>
<dbReference type="InterPro" id="IPR000415">
    <property type="entry name" value="Nitroreductase-like"/>
</dbReference>
<evidence type="ECO:0000259" key="6">
    <source>
        <dbReference type="Pfam" id="PF00881"/>
    </source>
</evidence>
<evidence type="ECO:0000313" key="7">
    <source>
        <dbReference type="EMBL" id="SFW62884.1"/>
    </source>
</evidence>
<feature type="domain" description="Nitroreductase" evidence="6">
    <location>
        <begin position="24"/>
        <end position="75"/>
    </location>
</feature>
<feature type="domain" description="Nitroreductase" evidence="6">
    <location>
        <begin position="81"/>
        <end position="160"/>
    </location>
</feature>
<gene>
    <name evidence="7" type="ORF">SAMN02910323_0113</name>
</gene>
<evidence type="ECO:0000313" key="8">
    <source>
        <dbReference type="Proteomes" id="UP000182958"/>
    </source>
</evidence>
<keyword evidence="4" id="KW-0288">FMN</keyword>
<name>A0A1K1QT68_SELRU</name>
<evidence type="ECO:0000256" key="1">
    <source>
        <dbReference type="ARBA" id="ARBA00001917"/>
    </source>
</evidence>
<dbReference type="Pfam" id="PF00881">
    <property type="entry name" value="Nitroreductase"/>
    <property type="match status" value="2"/>
</dbReference>
<keyword evidence="5" id="KW-0560">Oxidoreductase</keyword>
<dbReference type="PANTHER" id="PTHR43673:SF2">
    <property type="entry name" value="NITROREDUCTASE"/>
    <property type="match status" value="1"/>
</dbReference>
<dbReference type="AlphaFoldDB" id="A0A1K1QT68"/>
<evidence type="ECO:0000256" key="3">
    <source>
        <dbReference type="ARBA" id="ARBA00022630"/>
    </source>
</evidence>
<proteinExistence type="inferred from homology"/>
<evidence type="ECO:0000256" key="5">
    <source>
        <dbReference type="ARBA" id="ARBA00023002"/>
    </source>
</evidence>
<sequence>MSGNVKSDFERGFVKMDAIFTCTSVRSYEERPVEAEKIEKILRAAMAAPSAVNQQPWEFYVVTNKAVLQELSETSPYTAMTAKAPAALVLCSRKENIIVPELIEVDMALATENALLEIEAQGLGGVMLGVAPIADRMEKVAKAINLPEHLVPFTVVPFGYPAKKNPQQDRYDEARVHYVR</sequence>
<keyword evidence="3" id="KW-0285">Flavoprotein</keyword>
<dbReference type="InterPro" id="IPR029479">
    <property type="entry name" value="Nitroreductase"/>
</dbReference>
<dbReference type="CDD" id="cd02150">
    <property type="entry name" value="nitroreductase"/>
    <property type="match status" value="1"/>
</dbReference>
<evidence type="ECO:0000256" key="4">
    <source>
        <dbReference type="ARBA" id="ARBA00022643"/>
    </source>
</evidence>
<accession>A0A1K1QT68</accession>
<reference evidence="8" key="1">
    <citation type="submission" date="2016-11" db="EMBL/GenBank/DDBJ databases">
        <authorList>
            <person name="Varghese N."/>
            <person name="Submissions S."/>
        </authorList>
    </citation>
    <scope>NUCLEOTIDE SEQUENCE [LARGE SCALE GENOMIC DNA]</scope>
    <source>
        <strain evidence="8">C3</strain>
    </source>
</reference>